<dbReference type="SUPFAM" id="SSF47203">
    <property type="entry name" value="Acyl-CoA dehydrogenase C-terminal domain-like"/>
    <property type="match status" value="1"/>
</dbReference>
<dbReference type="Gene3D" id="1.10.540.10">
    <property type="entry name" value="Acyl-CoA dehydrogenase/oxidase, N-terminal domain"/>
    <property type="match status" value="1"/>
</dbReference>
<dbReference type="InterPro" id="IPR013107">
    <property type="entry name" value="Acyl-CoA_DH_C"/>
</dbReference>
<dbReference type="GO" id="GO:0008470">
    <property type="term" value="F:3-methylbutanoyl-CoA dehydrogenase activity"/>
    <property type="evidence" value="ECO:0007669"/>
    <property type="project" value="TreeGrafter"/>
</dbReference>
<dbReference type="EMBL" id="BARJ01000002">
    <property type="protein sequence ID" value="GEM15873.1"/>
    <property type="molecule type" value="Genomic_DNA"/>
</dbReference>
<proteinExistence type="predicted"/>
<evidence type="ECO:0000313" key="4">
    <source>
        <dbReference type="EMBL" id="GEM15873.1"/>
    </source>
</evidence>
<dbReference type="Gene3D" id="1.20.140.10">
    <property type="entry name" value="Butyryl-CoA Dehydrogenase, subunit A, domain 3"/>
    <property type="match status" value="1"/>
</dbReference>
<dbReference type="SUPFAM" id="SSF56645">
    <property type="entry name" value="Acyl-CoA dehydrogenase NM domain-like"/>
    <property type="match status" value="1"/>
</dbReference>
<dbReference type="GO" id="GO:0006552">
    <property type="term" value="P:L-leucine catabolic process"/>
    <property type="evidence" value="ECO:0007669"/>
    <property type="project" value="TreeGrafter"/>
</dbReference>
<evidence type="ECO:0000256" key="1">
    <source>
        <dbReference type="ARBA" id="ARBA00023002"/>
    </source>
</evidence>
<sequence length="422" mass="45598">MMARETARSGDGLMRHSCGNVFGGLRSLVPVCSIPPALEAFFRTLRDVIRSEITPRAAENDRLGRYPRASIQALKNCGLMKAPLPVALGGLGLSQALSQEIFLELGMADPSVAQIYKVHDDAVRELLSVATPEMCRHLVERICTDQAMIGMALAENGKRAVDFGHVVSRPEGEGHLIDGRKIYATGAVGADLLLVSSYDVVAQTMRLDLLPAGTPGVSFEEDWNRLGQRATESGSVILDRVQTRPEWSVLTAQSAPQVHAPLRYQNGFSMILVGIGLTALEAAAAFVREHSRPWASAGVNEAADDLLVRRLFGEIGAELAAACASARTAAGLLDVFERGGCSRTDVAIPVYAARSSVSRASLRAGSDLMSALGARVTDARYGFDRYWRDARTLSLHDPVEWKHEEIGRHLLTGWDPAPGLYQ</sequence>
<dbReference type="PANTHER" id="PTHR43884:SF12">
    <property type="entry name" value="ISOVALERYL-COA DEHYDROGENASE, MITOCHONDRIAL-RELATED"/>
    <property type="match status" value="1"/>
</dbReference>
<dbReference type="GO" id="GO:0050660">
    <property type="term" value="F:flavin adenine dinucleotide binding"/>
    <property type="evidence" value="ECO:0007669"/>
    <property type="project" value="InterPro"/>
</dbReference>
<dbReference type="Proteomes" id="UP000484858">
    <property type="component" value="Unassembled WGS sequence"/>
</dbReference>
<dbReference type="InterPro" id="IPR037069">
    <property type="entry name" value="AcylCoA_DH/ox_N_sf"/>
</dbReference>
<dbReference type="InterPro" id="IPR013786">
    <property type="entry name" value="AcylCoA_DH/ox_N"/>
</dbReference>
<dbReference type="Pfam" id="PF08028">
    <property type="entry name" value="Acyl-CoA_dh_2"/>
    <property type="match status" value="1"/>
</dbReference>
<dbReference type="Pfam" id="PF02771">
    <property type="entry name" value="Acyl-CoA_dh_N"/>
    <property type="match status" value="1"/>
</dbReference>
<dbReference type="PANTHER" id="PTHR43884">
    <property type="entry name" value="ACYL-COA DEHYDROGENASE"/>
    <property type="match status" value="1"/>
</dbReference>
<dbReference type="InterPro" id="IPR046373">
    <property type="entry name" value="Acyl-CoA_Oxase/DH_mid-dom_sf"/>
</dbReference>
<organism evidence="4 5">
    <name type="scientific">Gluconobacter oxydans NBRC 3293</name>
    <dbReference type="NCBI Taxonomy" id="1315969"/>
    <lineage>
        <taxon>Bacteria</taxon>
        <taxon>Pseudomonadati</taxon>
        <taxon>Pseudomonadota</taxon>
        <taxon>Alphaproteobacteria</taxon>
        <taxon>Acetobacterales</taxon>
        <taxon>Acetobacteraceae</taxon>
        <taxon>Gluconobacter</taxon>
    </lineage>
</organism>
<protein>
    <submittedName>
        <fullName evidence="4">Acyl-CoA dehydrogenase</fullName>
    </submittedName>
</protein>
<name>A0A829WRV1_GLUOY</name>
<dbReference type="Gene3D" id="2.40.110.10">
    <property type="entry name" value="Butyryl-CoA Dehydrogenase, subunit A, domain 2"/>
    <property type="match status" value="1"/>
</dbReference>
<gene>
    <name evidence="4" type="ORF">NBRC3293_0370</name>
</gene>
<comment type="caution">
    <text evidence="4">The sequence shown here is derived from an EMBL/GenBank/DDBJ whole genome shotgun (WGS) entry which is preliminary data.</text>
</comment>
<keyword evidence="1" id="KW-0560">Oxidoreductase</keyword>
<reference evidence="4 5" key="1">
    <citation type="submission" date="2013-04" db="EMBL/GenBank/DDBJ databases">
        <title>Gluconobacter oxydans NBRC 3293 whole genome sequence.</title>
        <authorList>
            <person name="Matsutani M."/>
            <person name="Yakushi T."/>
            <person name="Matsushita K."/>
        </authorList>
    </citation>
    <scope>NUCLEOTIDE SEQUENCE [LARGE SCALE GENOMIC DNA]</scope>
    <source>
        <strain evidence="4 5">NBRC 3293</strain>
    </source>
</reference>
<evidence type="ECO:0000259" key="3">
    <source>
        <dbReference type="Pfam" id="PF08028"/>
    </source>
</evidence>
<feature type="domain" description="Acyl-CoA dehydrogenase C-terminal" evidence="3">
    <location>
        <begin position="267"/>
        <end position="397"/>
    </location>
</feature>
<evidence type="ECO:0000259" key="2">
    <source>
        <dbReference type="Pfam" id="PF02771"/>
    </source>
</evidence>
<dbReference type="AlphaFoldDB" id="A0A829WRV1"/>
<accession>A0A829WRV1</accession>
<evidence type="ECO:0000313" key="5">
    <source>
        <dbReference type="Proteomes" id="UP000484858"/>
    </source>
</evidence>
<feature type="domain" description="Acyl-CoA dehydrogenase/oxidase N-terminal" evidence="2">
    <location>
        <begin position="38"/>
        <end position="144"/>
    </location>
</feature>
<dbReference type="PIRSF" id="PIRSF016578">
    <property type="entry name" value="HsaA"/>
    <property type="match status" value="1"/>
</dbReference>
<dbReference type="InterPro" id="IPR036250">
    <property type="entry name" value="AcylCo_DH-like_C"/>
</dbReference>
<dbReference type="InterPro" id="IPR009100">
    <property type="entry name" value="AcylCoA_DH/oxidase_NM_dom_sf"/>
</dbReference>